<evidence type="ECO:0000313" key="2">
    <source>
        <dbReference type="Proteomes" id="UP000198508"/>
    </source>
</evidence>
<protein>
    <submittedName>
        <fullName evidence="1">Uncharacterized protein</fullName>
    </submittedName>
</protein>
<proteinExistence type="predicted"/>
<dbReference type="GeneID" id="93279260"/>
<evidence type="ECO:0000313" key="1">
    <source>
        <dbReference type="EMBL" id="SEU00335.1"/>
    </source>
</evidence>
<dbReference type="EMBL" id="FOIM01000023">
    <property type="protein sequence ID" value="SEU00335.1"/>
    <property type="molecule type" value="Genomic_DNA"/>
</dbReference>
<reference evidence="2" key="1">
    <citation type="submission" date="2016-10" db="EMBL/GenBank/DDBJ databases">
        <authorList>
            <person name="Varghese N."/>
            <person name="Submissions S."/>
        </authorList>
    </citation>
    <scope>NUCLEOTIDE SEQUENCE [LARGE SCALE GENOMIC DNA]</scope>
    <source>
        <strain evidence="2">NLAE-zl-G277</strain>
    </source>
</reference>
<dbReference type="Proteomes" id="UP000198508">
    <property type="component" value="Unassembled WGS sequence"/>
</dbReference>
<name>A0A1I0ITJ9_9FIRM</name>
<accession>A0A1I0ITJ9</accession>
<keyword evidence="2" id="KW-1185">Reference proteome</keyword>
<gene>
    <name evidence="1" type="ORF">SAMN05216313_12382</name>
</gene>
<organism evidence="1 2">
    <name type="scientific">Enterocloster lavalensis</name>
    <dbReference type="NCBI Taxonomy" id="460384"/>
    <lineage>
        <taxon>Bacteria</taxon>
        <taxon>Bacillati</taxon>
        <taxon>Bacillota</taxon>
        <taxon>Clostridia</taxon>
        <taxon>Lachnospirales</taxon>
        <taxon>Lachnospiraceae</taxon>
        <taxon>Enterocloster</taxon>
    </lineage>
</organism>
<dbReference type="RefSeq" id="WP_092367688.1">
    <property type="nucleotide sequence ID" value="NZ_FOIM01000023.1"/>
</dbReference>
<sequence length="142" mass="16453">MGRQNKVVGPHKPEYSYGKEIGATIKNSCAYIYVRKSRNPLAKLLISQVVPLEENKQFIVMVVQRYFLYAKGDQKLELKLSRFLDVKLNNGIANIIDKRDGQVIAMLKYNIHMPAMETMAFINAVMQDYEKYMRLMAKRFNG</sequence>
<dbReference type="AlphaFoldDB" id="A0A1I0ITJ9"/>